<accession>A0A8J6T6A9</accession>
<reference evidence="3 4" key="1">
    <citation type="submission" date="2020-08" db="EMBL/GenBank/DDBJ databases">
        <title>Bridging the membrane lipid divide: bacteria of the FCB group superphylum have the potential to synthesize archaeal ether lipids.</title>
        <authorList>
            <person name="Villanueva L."/>
            <person name="Von Meijenfeldt F.A.B."/>
            <person name="Westbye A.B."/>
            <person name="Yadav S."/>
            <person name="Hopmans E.C."/>
            <person name="Dutilh B.E."/>
            <person name="Sinninghe Damste J.S."/>
        </authorList>
    </citation>
    <scope>NUCLEOTIDE SEQUENCE [LARGE SCALE GENOMIC DNA]</scope>
    <source>
        <strain evidence="3">NIOZ-UU27</strain>
    </source>
</reference>
<evidence type="ECO:0000259" key="2">
    <source>
        <dbReference type="PROSITE" id="PS50110"/>
    </source>
</evidence>
<dbReference type="Proteomes" id="UP000650524">
    <property type="component" value="Unassembled WGS sequence"/>
</dbReference>
<dbReference type="SUPFAM" id="SSF52172">
    <property type="entry name" value="CheY-like"/>
    <property type="match status" value="1"/>
</dbReference>
<protein>
    <recommendedName>
        <fullName evidence="2">Response regulatory domain-containing protein</fullName>
    </recommendedName>
</protein>
<comment type="caution">
    <text evidence="3">The sequence shown here is derived from an EMBL/GenBank/DDBJ whole genome shotgun (WGS) entry which is preliminary data.</text>
</comment>
<dbReference type="AlphaFoldDB" id="A0A8J6T6A9"/>
<evidence type="ECO:0000256" key="1">
    <source>
        <dbReference type="PROSITE-ProRule" id="PRU00169"/>
    </source>
</evidence>
<dbReference type="InterPro" id="IPR011006">
    <property type="entry name" value="CheY-like_superfamily"/>
</dbReference>
<evidence type="ECO:0000313" key="3">
    <source>
        <dbReference type="EMBL" id="MBC8176946.1"/>
    </source>
</evidence>
<dbReference type="EMBL" id="JACNJD010000176">
    <property type="protein sequence ID" value="MBC8176946.1"/>
    <property type="molecule type" value="Genomic_DNA"/>
</dbReference>
<sequence>MNTRPNIPSILCSGSIDQGLKGKARAAGIREFLAKPISMGSIAETVRKALD</sequence>
<dbReference type="InterPro" id="IPR001789">
    <property type="entry name" value="Sig_transdc_resp-reg_receiver"/>
</dbReference>
<organism evidence="3 4">
    <name type="scientific">Candidatus Desulfacyla euxinica</name>
    <dbReference type="NCBI Taxonomy" id="2841693"/>
    <lineage>
        <taxon>Bacteria</taxon>
        <taxon>Deltaproteobacteria</taxon>
        <taxon>Candidatus Desulfacyla</taxon>
    </lineage>
</organism>
<name>A0A8J6T6A9_9DELT</name>
<comment type="caution">
    <text evidence="1">Lacks conserved residue(s) required for the propagation of feature annotation.</text>
</comment>
<dbReference type="Gene3D" id="3.40.50.2300">
    <property type="match status" value="1"/>
</dbReference>
<evidence type="ECO:0000313" key="4">
    <source>
        <dbReference type="Proteomes" id="UP000650524"/>
    </source>
</evidence>
<feature type="domain" description="Response regulatory" evidence="2">
    <location>
        <begin position="1"/>
        <end position="50"/>
    </location>
</feature>
<proteinExistence type="predicted"/>
<gene>
    <name evidence="3" type="ORF">H8E19_06030</name>
</gene>
<dbReference type="GO" id="GO:0000160">
    <property type="term" value="P:phosphorelay signal transduction system"/>
    <property type="evidence" value="ECO:0007669"/>
    <property type="project" value="InterPro"/>
</dbReference>
<dbReference type="PROSITE" id="PS50110">
    <property type="entry name" value="RESPONSE_REGULATORY"/>
    <property type="match status" value="1"/>
</dbReference>